<dbReference type="InterPro" id="IPR023393">
    <property type="entry name" value="START-like_dom_sf"/>
</dbReference>
<protein>
    <submittedName>
        <fullName evidence="1">SRPBCC family protein</fullName>
    </submittedName>
</protein>
<accession>A0ABS7QH35</accession>
<organism evidence="1 2">
    <name type="scientific">Actinacidiphila acidipaludis</name>
    <dbReference type="NCBI Taxonomy" id="2873382"/>
    <lineage>
        <taxon>Bacteria</taxon>
        <taxon>Bacillati</taxon>
        <taxon>Actinomycetota</taxon>
        <taxon>Actinomycetes</taxon>
        <taxon>Kitasatosporales</taxon>
        <taxon>Streptomycetaceae</taxon>
        <taxon>Actinacidiphila</taxon>
    </lineage>
</organism>
<dbReference type="Gene3D" id="3.30.530.20">
    <property type="match status" value="1"/>
</dbReference>
<evidence type="ECO:0000313" key="1">
    <source>
        <dbReference type="EMBL" id="MBY8882486.1"/>
    </source>
</evidence>
<dbReference type="InterPro" id="IPR019587">
    <property type="entry name" value="Polyketide_cyclase/dehydratase"/>
</dbReference>
<gene>
    <name evidence="1" type="ORF">K7862_33325</name>
</gene>
<keyword evidence="2" id="KW-1185">Reference proteome</keyword>
<name>A0ABS7QH35_9ACTN</name>
<dbReference type="EMBL" id="JAINZZ010000075">
    <property type="protein sequence ID" value="MBY8882486.1"/>
    <property type="molecule type" value="Genomic_DNA"/>
</dbReference>
<dbReference type="SUPFAM" id="SSF55961">
    <property type="entry name" value="Bet v1-like"/>
    <property type="match status" value="1"/>
</dbReference>
<evidence type="ECO:0000313" key="2">
    <source>
        <dbReference type="Proteomes" id="UP000778578"/>
    </source>
</evidence>
<comment type="caution">
    <text evidence="1">The sequence shown here is derived from an EMBL/GenBank/DDBJ whole genome shotgun (WGS) entry which is preliminary data.</text>
</comment>
<proteinExistence type="predicted"/>
<sequence>MKHRLRPVGPEFLDTAPLRLAFTAAIAAAPRDVHHALAEDTEGWTQWFAPVTHAGPTPEGRSIGLAGGLRFEETVLLSEPPRRYVYRADATNRPGLRAMAEEWRVAPAAGGSLVQWTVAVDPGPAAALALRVAAPALRTSFRRAMQRLDLRLATRA</sequence>
<reference evidence="1 2" key="1">
    <citation type="submission" date="2021-08" db="EMBL/GenBank/DDBJ databases">
        <title>WGS of actinomycetes from Thailand.</title>
        <authorList>
            <person name="Thawai C."/>
        </authorList>
    </citation>
    <scope>NUCLEOTIDE SEQUENCE [LARGE SCALE GENOMIC DNA]</scope>
    <source>
        <strain evidence="1 2">PLK6-54</strain>
    </source>
</reference>
<dbReference type="Proteomes" id="UP000778578">
    <property type="component" value="Unassembled WGS sequence"/>
</dbReference>
<dbReference type="Pfam" id="PF10604">
    <property type="entry name" value="Polyketide_cyc2"/>
    <property type="match status" value="1"/>
</dbReference>